<dbReference type="CDD" id="cd03320">
    <property type="entry name" value="OSBS"/>
    <property type="match status" value="1"/>
</dbReference>
<feature type="domain" description="Mandelate racemase/muconate lactonizing enzyme C-terminal" evidence="5">
    <location>
        <begin position="128"/>
        <end position="231"/>
    </location>
</feature>
<comment type="function">
    <text evidence="4">Converts 2-succinyl-6-hydroxy-2,4-cyclohexadiene-1-carboxylate (SHCHC) to 2-succinylbenzoate (OSB).</text>
</comment>
<reference evidence="6 7" key="1">
    <citation type="submission" date="2017-10" db="EMBL/GenBank/DDBJ databases">
        <title>Draft genome sequence of cellulolytic Actinomyces sp CtC72 isolated from cattle rumen fluid.</title>
        <authorList>
            <person name="Joshi A.J."/>
            <person name="Vasudevan G."/>
            <person name="Lanjekar V.B."/>
            <person name="Hivarkar S."/>
            <person name="Engineer A."/>
            <person name="Pore S.D."/>
            <person name="Dhakephalkar P.K."/>
            <person name="Dagar S."/>
        </authorList>
    </citation>
    <scope>NUCLEOTIDE SEQUENCE [LARGE SCALE GENOMIC DNA]</scope>
    <source>
        <strain evidence="7">CtC72</strain>
    </source>
</reference>
<evidence type="ECO:0000256" key="3">
    <source>
        <dbReference type="ARBA" id="ARBA00023239"/>
    </source>
</evidence>
<dbReference type="SFLD" id="SFLDS00001">
    <property type="entry name" value="Enolase"/>
    <property type="match status" value="1"/>
</dbReference>
<dbReference type="SUPFAM" id="SSF51604">
    <property type="entry name" value="Enolase C-terminal domain-like"/>
    <property type="match status" value="1"/>
</dbReference>
<feature type="binding site" evidence="4">
    <location>
        <position position="235"/>
    </location>
    <ligand>
        <name>Mg(2+)</name>
        <dbReference type="ChEBI" id="CHEBI:18420"/>
    </ligand>
</feature>
<comment type="catalytic activity">
    <reaction evidence="4">
        <text>(1R,6R)-6-hydroxy-2-succinyl-cyclohexa-2,4-diene-1-carboxylate = 2-succinylbenzoate + H2O</text>
        <dbReference type="Rhea" id="RHEA:10196"/>
        <dbReference type="ChEBI" id="CHEBI:15377"/>
        <dbReference type="ChEBI" id="CHEBI:18325"/>
        <dbReference type="ChEBI" id="CHEBI:58689"/>
        <dbReference type="EC" id="4.2.1.113"/>
    </reaction>
</comment>
<dbReference type="PANTHER" id="PTHR48073">
    <property type="entry name" value="O-SUCCINYLBENZOATE SYNTHASE-RELATED"/>
    <property type="match status" value="1"/>
</dbReference>
<dbReference type="EMBL" id="MTPX02000008">
    <property type="protein sequence ID" value="PHP53704.1"/>
    <property type="molecule type" value="Genomic_DNA"/>
</dbReference>
<dbReference type="InterPro" id="IPR036849">
    <property type="entry name" value="Enolase-like_C_sf"/>
</dbReference>
<dbReference type="Gene3D" id="3.20.20.120">
    <property type="entry name" value="Enolase-like C-terminal domain"/>
    <property type="match status" value="1"/>
</dbReference>
<keyword evidence="4" id="KW-0474">Menaquinone biosynthesis</keyword>
<evidence type="ECO:0000256" key="2">
    <source>
        <dbReference type="ARBA" id="ARBA00022842"/>
    </source>
</evidence>
<proteinExistence type="inferred from homology"/>
<accession>A0ABX4ME28</accession>
<evidence type="ECO:0000256" key="4">
    <source>
        <dbReference type="HAMAP-Rule" id="MF_00470"/>
    </source>
</evidence>
<protein>
    <recommendedName>
        <fullName evidence="4">o-succinylbenzoate synthase</fullName>
        <shortName evidence="4">OSB synthase</shortName>
        <shortName evidence="4">OSBS</shortName>
        <ecNumber evidence="4">4.2.1.113</ecNumber>
    </recommendedName>
    <alternativeName>
        <fullName evidence="4">4-(2'-carboxyphenyl)-4-oxybutyric acid synthase</fullName>
    </alternativeName>
    <alternativeName>
        <fullName evidence="4">o-succinylbenzoic acid synthase</fullName>
    </alternativeName>
</protein>
<keyword evidence="7" id="KW-1185">Reference proteome</keyword>
<evidence type="ECO:0000259" key="5">
    <source>
        <dbReference type="SMART" id="SM00922"/>
    </source>
</evidence>
<dbReference type="PANTHER" id="PTHR48073:SF2">
    <property type="entry name" value="O-SUCCINYLBENZOATE SYNTHASE"/>
    <property type="match status" value="1"/>
</dbReference>
<name>A0ABX4ME28_9ACTO</name>
<evidence type="ECO:0000313" key="7">
    <source>
        <dbReference type="Proteomes" id="UP000194577"/>
    </source>
</evidence>
<keyword evidence="3 4" id="KW-0456">Lyase</keyword>
<dbReference type="InterPro" id="IPR029017">
    <property type="entry name" value="Enolase-like_N"/>
</dbReference>
<dbReference type="Pfam" id="PF18374">
    <property type="entry name" value="Enolase_like_N"/>
    <property type="match status" value="1"/>
</dbReference>
<keyword evidence="1 4" id="KW-0479">Metal-binding</keyword>
<feature type="active site" description="Proton donor" evidence="4">
    <location>
        <position position="149"/>
    </location>
</feature>
<dbReference type="HAMAP" id="MF_00470">
    <property type="entry name" value="MenC_1"/>
    <property type="match status" value="1"/>
</dbReference>
<gene>
    <name evidence="4" type="primary">menC</name>
    <name evidence="6" type="ORF">BW737_000830</name>
</gene>
<sequence>MPNRGPDPASVRVRGELDLDALRAGIGGALLADVDRAVAWDVPLRTRFRGLTRRDGVLLHGPAGWGEVAPFWDYDADACAPWLAAGLEQATVGSTDLPRHRETVPVNITVPAVEPDQARALIAAAGTAAGPARHAATPPRVLPVTVKVKVAGARVSDRQALAADLERIEAVRDAIGPHGRIRIDVNGAWDLETARRILPLMDAAAQGLEYVEQPCGSTQALADLRRLVDIPIAADESIRLSADPLAVARLAAADVAVLKVAPLGGVRRALALAERLGLPTVVSSAIDTSVGIGAGVALAAALPGLEHACGLGTVRLLARDVAAPAAIPADGVLPVRPVHVSRALLRTAAADAELTARWQLRLSHIAAALQRRREREGSRPGSAVAGLPL</sequence>
<evidence type="ECO:0000313" key="6">
    <source>
        <dbReference type="EMBL" id="PHP53704.1"/>
    </source>
</evidence>
<dbReference type="EC" id="4.2.1.113" evidence="4"/>
<keyword evidence="2 4" id="KW-0460">Magnesium</keyword>
<dbReference type="Proteomes" id="UP000194577">
    <property type="component" value="Unassembled WGS sequence"/>
</dbReference>
<organism evidence="6 7">
    <name type="scientific">Actinomyces ruminis</name>
    <dbReference type="NCBI Taxonomy" id="1937003"/>
    <lineage>
        <taxon>Bacteria</taxon>
        <taxon>Bacillati</taxon>
        <taxon>Actinomycetota</taxon>
        <taxon>Actinomycetes</taxon>
        <taxon>Actinomycetales</taxon>
        <taxon>Actinomycetaceae</taxon>
        <taxon>Actinomyces</taxon>
    </lineage>
</organism>
<evidence type="ECO:0000256" key="1">
    <source>
        <dbReference type="ARBA" id="ARBA00022723"/>
    </source>
</evidence>
<comment type="caution">
    <text evidence="6">The sequence shown here is derived from an EMBL/GenBank/DDBJ whole genome shotgun (WGS) entry which is preliminary data.</text>
</comment>
<dbReference type="NCBIfam" id="NF002782">
    <property type="entry name" value="PRK02901.1"/>
    <property type="match status" value="1"/>
</dbReference>
<comment type="pathway">
    <text evidence="4">Quinol/quinone metabolism; 1,4-dihydroxy-2-naphthoate biosynthesis; 1,4-dihydroxy-2-naphthoate from chorismate: step 4/7.</text>
</comment>
<feature type="active site" description="Proton acceptor" evidence="4">
    <location>
        <position position="259"/>
    </location>
</feature>
<feature type="binding site" evidence="4">
    <location>
        <position position="184"/>
    </location>
    <ligand>
        <name>Mg(2+)</name>
        <dbReference type="ChEBI" id="CHEBI:18420"/>
    </ligand>
</feature>
<dbReference type="SMART" id="SM00922">
    <property type="entry name" value="MR_MLE"/>
    <property type="match status" value="1"/>
</dbReference>
<comment type="pathway">
    <text evidence="4">Quinol/quinone metabolism; menaquinone biosynthesis.</text>
</comment>
<comment type="cofactor">
    <cofactor evidence="4">
        <name>a divalent metal cation</name>
        <dbReference type="ChEBI" id="CHEBI:60240"/>
    </cofactor>
</comment>
<dbReference type="InterPro" id="IPR010196">
    <property type="entry name" value="OSB_synthase_MenC1"/>
</dbReference>
<dbReference type="Pfam" id="PF13378">
    <property type="entry name" value="MR_MLE_C"/>
    <property type="match status" value="1"/>
</dbReference>
<dbReference type="InterPro" id="IPR029065">
    <property type="entry name" value="Enolase_C-like"/>
</dbReference>
<dbReference type="InterPro" id="IPR013342">
    <property type="entry name" value="Mandelate_racemase_C"/>
</dbReference>
<dbReference type="Gene3D" id="3.30.390.10">
    <property type="entry name" value="Enolase-like, N-terminal domain"/>
    <property type="match status" value="1"/>
</dbReference>
<feature type="binding site" evidence="4">
    <location>
        <position position="212"/>
    </location>
    <ligand>
        <name>Mg(2+)</name>
        <dbReference type="ChEBI" id="CHEBI:18420"/>
    </ligand>
</feature>
<comment type="similarity">
    <text evidence="4">Belongs to the mandelate racemase/muconate lactonizing enzyme family. MenC type 1 subfamily.</text>
</comment>
<dbReference type="SFLD" id="SFLDF00009">
    <property type="entry name" value="o-succinylbenzoate_synthase"/>
    <property type="match status" value="1"/>
</dbReference>
<dbReference type="SFLD" id="SFLDG00180">
    <property type="entry name" value="muconate_cycloisomerase"/>
    <property type="match status" value="1"/>
</dbReference>